<name>A0A4P6M4T4_9FIRM</name>
<evidence type="ECO:0000256" key="1">
    <source>
        <dbReference type="ARBA" id="ARBA00004651"/>
    </source>
</evidence>
<evidence type="ECO:0000256" key="5">
    <source>
        <dbReference type="ARBA" id="ARBA00023136"/>
    </source>
</evidence>
<keyword evidence="2" id="KW-1003">Cell membrane</keyword>
<dbReference type="CDD" id="cd06580">
    <property type="entry name" value="TM_PBP1_transp_TpRbsC_like"/>
    <property type="match status" value="1"/>
</dbReference>
<reference evidence="7 8" key="1">
    <citation type="submission" date="2019-01" db="EMBL/GenBank/DDBJ databases">
        <title>PMF-metabolizing Aryl O-demethylase.</title>
        <authorList>
            <person name="Kim M."/>
        </authorList>
    </citation>
    <scope>NUCLEOTIDE SEQUENCE [LARGE SCALE GENOMIC DNA]</scope>
    <source>
        <strain evidence="7 8">PMF1</strain>
    </source>
</reference>
<feature type="transmembrane region" description="Helical" evidence="6">
    <location>
        <begin position="332"/>
        <end position="351"/>
    </location>
</feature>
<dbReference type="EMBL" id="CP035945">
    <property type="protein sequence ID" value="QBE99522.1"/>
    <property type="molecule type" value="Genomic_DNA"/>
</dbReference>
<evidence type="ECO:0008006" key="9">
    <source>
        <dbReference type="Google" id="ProtNLM"/>
    </source>
</evidence>
<dbReference type="PANTHER" id="PTHR47089:SF1">
    <property type="entry name" value="GUANOSINE ABC TRANSPORTER PERMEASE PROTEIN NUPP"/>
    <property type="match status" value="1"/>
</dbReference>
<dbReference type="GO" id="GO:0022857">
    <property type="term" value="F:transmembrane transporter activity"/>
    <property type="evidence" value="ECO:0007669"/>
    <property type="project" value="InterPro"/>
</dbReference>
<keyword evidence="4 6" id="KW-1133">Transmembrane helix</keyword>
<comment type="subcellular location">
    <subcellularLocation>
        <location evidence="1">Cell membrane</location>
        <topology evidence="1">Multi-pass membrane protein</topology>
    </subcellularLocation>
</comment>
<feature type="transmembrane region" description="Helical" evidence="6">
    <location>
        <begin position="64"/>
        <end position="82"/>
    </location>
</feature>
<dbReference type="Pfam" id="PF02653">
    <property type="entry name" value="BPD_transp_2"/>
    <property type="match status" value="1"/>
</dbReference>
<evidence type="ECO:0000313" key="8">
    <source>
        <dbReference type="Proteomes" id="UP000289794"/>
    </source>
</evidence>
<organism evidence="7 8">
    <name type="scientific">Blautia producta</name>
    <dbReference type="NCBI Taxonomy" id="33035"/>
    <lineage>
        <taxon>Bacteria</taxon>
        <taxon>Bacillati</taxon>
        <taxon>Bacillota</taxon>
        <taxon>Clostridia</taxon>
        <taxon>Lachnospirales</taxon>
        <taxon>Lachnospiraceae</taxon>
        <taxon>Blautia</taxon>
    </lineage>
</organism>
<dbReference type="GO" id="GO:0005886">
    <property type="term" value="C:plasma membrane"/>
    <property type="evidence" value="ECO:0007669"/>
    <property type="project" value="UniProtKB-SubCell"/>
</dbReference>
<feature type="transmembrane region" description="Helical" evidence="6">
    <location>
        <begin position="249"/>
        <end position="269"/>
    </location>
</feature>
<evidence type="ECO:0000313" key="7">
    <source>
        <dbReference type="EMBL" id="QBE99522.1"/>
    </source>
</evidence>
<feature type="transmembrane region" description="Helical" evidence="6">
    <location>
        <begin position="89"/>
        <end position="107"/>
    </location>
</feature>
<feature type="transmembrane region" description="Helical" evidence="6">
    <location>
        <begin position="12"/>
        <end position="36"/>
    </location>
</feature>
<keyword evidence="3 6" id="KW-0812">Transmembrane</keyword>
<evidence type="ECO:0000256" key="4">
    <source>
        <dbReference type="ARBA" id="ARBA00022989"/>
    </source>
</evidence>
<evidence type="ECO:0000256" key="6">
    <source>
        <dbReference type="SAM" id="Phobius"/>
    </source>
</evidence>
<dbReference type="AlphaFoldDB" id="A0A4P6M4T4"/>
<dbReference type="RefSeq" id="WP_029468134.1">
    <property type="nucleotide sequence ID" value="NZ_AP031439.1"/>
</dbReference>
<evidence type="ECO:0000256" key="2">
    <source>
        <dbReference type="ARBA" id="ARBA00022475"/>
    </source>
</evidence>
<accession>A0A4P6M4T4</accession>
<sequence length="365" mass="38714">MLKQKNKRGNEGVESFLSSVLAVAAGLLFGLFILLITNSNEMFSGFLTILEGGFVDGMSGISQTLYLATPIVMTGLSVGFAWKTGLFNIGASGQFTVGAYVAVLIGVKCTGLPGSIHWLIAILGAAAAGAVWGLVPGFLKAVANVNEVISSIMMNYIGLYLTNLLITKTVYDQTGNQSVPVAKTAYLPKAGLDKLFPEANLNIGILIAVLFVVGMYILINKTAFGYELKACGKNPDASRYAGINAKKNIILSMVIAGALSGVGGALLYLSDFGKHMQVLDVIASQGFSGISVALLGLSNPFGILLASLFIAHITIGGYNLQLLSFTPELIDIIISAIIYFGAFSLLFKTFIRKWTKRSKREETAL</sequence>
<protein>
    <recommendedName>
        <fullName evidence="9">ABC transporter permease</fullName>
    </recommendedName>
</protein>
<dbReference type="Proteomes" id="UP000289794">
    <property type="component" value="Chromosome"/>
</dbReference>
<feature type="transmembrane region" description="Helical" evidence="6">
    <location>
        <begin position="148"/>
        <end position="166"/>
    </location>
</feature>
<feature type="transmembrane region" description="Helical" evidence="6">
    <location>
        <begin position="302"/>
        <end position="320"/>
    </location>
</feature>
<dbReference type="InterPro" id="IPR001851">
    <property type="entry name" value="ABC_transp_permease"/>
</dbReference>
<proteinExistence type="predicted"/>
<feature type="transmembrane region" description="Helical" evidence="6">
    <location>
        <begin position="275"/>
        <end position="295"/>
    </location>
</feature>
<gene>
    <name evidence="7" type="ORF">PMF13cell1_05099</name>
</gene>
<keyword evidence="5 6" id="KW-0472">Membrane</keyword>
<dbReference type="KEGG" id="bpro:PMF13cell1_05099"/>
<feature type="transmembrane region" description="Helical" evidence="6">
    <location>
        <begin position="119"/>
        <end position="139"/>
    </location>
</feature>
<dbReference type="PANTHER" id="PTHR47089">
    <property type="entry name" value="ABC TRANSPORTER, PERMEASE PROTEIN"/>
    <property type="match status" value="1"/>
</dbReference>
<evidence type="ECO:0000256" key="3">
    <source>
        <dbReference type="ARBA" id="ARBA00022692"/>
    </source>
</evidence>
<feature type="transmembrane region" description="Helical" evidence="6">
    <location>
        <begin position="201"/>
        <end position="219"/>
    </location>
</feature>